<dbReference type="EMBL" id="JADNYM010000003">
    <property type="protein sequence ID" value="MBG0738297.1"/>
    <property type="molecule type" value="Genomic_DNA"/>
</dbReference>
<name>A0A931G931_9MICC</name>
<dbReference type="GO" id="GO:0018104">
    <property type="term" value="P:peptidoglycan-protein cross-linking"/>
    <property type="evidence" value="ECO:0007669"/>
    <property type="project" value="TreeGrafter"/>
</dbReference>
<keyword evidence="6 7" id="KW-0961">Cell wall biogenesis/degradation</keyword>
<dbReference type="GO" id="GO:0071555">
    <property type="term" value="P:cell wall organization"/>
    <property type="evidence" value="ECO:0007669"/>
    <property type="project" value="UniProtKB-UniRule"/>
</dbReference>
<dbReference type="Gene3D" id="2.40.440.10">
    <property type="entry name" value="L,D-transpeptidase catalytic domain-like"/>
    <property type="match status" value="1"/>
</dbReference>
<dbReference type="GO" id="GO:0016746">
    <property type="term" value="F:acyltransferase activity"/>
    <property type="evidence" value="ECO:0007669"/>
    <property type="project" value="UniProtKB-KW"/>
</dbReference>
<dbReference type="Proteomes" id="UP000655366">
    <property type="component" value="Unassembled WGS sequence"/>
</dbReference>
<organism evidence="9 10">
    <name type="scientific">Arthrobacter terrae</name>
    <dbReference type="NCBI Taxonomy" id="2935737"/>
    <lineage>
        <taxon>Bacteria</taxon>
        <taxon>Bacillati</taxon>
        <taxon>Actinomycetota</taxon>
        <taxon>Actinomycetes</taxon>
        <taxon>Micrococcales</taxon>
        <taxon>Micrococcaceae</taxon>
        <taxon>Arthrobacter</taxon>
    </lineage>
</organism>
<evidence type="ECO:0000256" key="5">
    <source>
        <dbReference type="ARBA" id="ARBA00023315"/>
    </source>
</evidence>
<evidence type="ECO:0000256" key="1">
    <source>
        <dbReference type="ARBA" id="ARBA00004752"/>
    </source>
</evidence>
<evidence type="ECO:0000256" key="4">
    <source>
        <dbReference type="ARBA" id="ARBA00022984"/>
    </source>
</evidence>
<dbReference type="CDD" id="cd13432">
    <property type="entry name" value="LDT_IgD_like_2"/>
    <property type="match status" value="1"/>
</dbReference>
<dbReference type="InterPro" id="IPR005490">
    <property type="entry name" value="LD_TPept_cat_dom"/>
</dbReference>
<feature type="active site" description="Proton donor/acceptor" evidence="7">
    <location>
        <position position="344"/>
    </location>
</feature>
<gene>
    <name evidence="9" type="ORF">IV500_02475</name>
</gene>
<feature type="domain" description="L,D-TPase catalytic" evidence="8">
    <location>
        <begin position="260"/>
        <end position="387"/>
    </location>
</feature>
<dbReference type="Gene3D" id="2.60.40.3780">
    <property type="match status" value="1"/>
</dbReference>
<comment type="pathway">
    <text evidence="1 7">Cell wall biogenesis; peptidoglycan biosynthesis.</text>
</comment>
<dbReference type="GO" id="GO:0008360">
    <property type="term" value="P:regulation of cell shape"/>
    <property type="evidence" value="ECO:0007669"/>
    <property type="project" value="UniProtKB-UniRule"/>
</dbReference>
<dbReference type="Gene3D" id="2.60.40.3710">
    <property type="match status" value="1"/>
</dbReference>
<dbReference type="GO" id="GO:0071972">
    <property type="term" value="F:peptidoglycan L,D-transpeptidase activity"/>
    <property type="evidence" value="ECO:0007669"/>
    <property type="project" value="TreeGrafter"/>
</dbReference>
<feature type="active site" description="Nucleophile" evidence="7">
    <location>
        <position position="363"/>
    </location>
</feature>
<keyword evidence="3 7" id="KW-0133">Cell shape</keyword>
<dbReference type="InterPro" id="IPR050979">
    <property type="entry name" value="LD-transpeptidase"/>
</dbReference>
<dbReference type="AlphaFoldDB" id="A0A931G931"/>
<keyword evidence="4 7" id="KW-0573">Peptidoglycan synthesis</keyword>
<dbReference type="Pfam" id="PF03734">
    <property type="entry name" value="YkuD"/>
    <property type="match status" value="1"/>
</dbReference>
<dbReference type="PROSITE" id="PS52029">
    <property type="entry name" value="LD_TPASE"/>
    <property type="match status" value="1"/>
</dbReference>
<evidence type="ECO:0000256" key="2">
    <source>
        <dbReference type="ARBA" id="ARBA00022679"/>
    </source>
</evidence>
<dbReference type="InterPro" id="IPR041280">
    <property type="entry name" value="Big_10"/>
</dbReference>
<dbReference type="CDD" id="cd16913">
    <property type="entry name" value="YkuD_like"/>
    <property type="match status" value="1"/>
</dbReference>
<evidence type="ECO:0000256" key="3">
    <source>
        <dbReference type="ARBA" id="ARBA00022960"/>
    </source>
</evidence>
<dbReference type="GO" id="GO:0005576">
    <property type="term" value="C:extracellular region"/>
    <property type="evidence" value="ECO:0007669"/>
    <property type="project" value="TreeGrafter"/>
</dbReference>
<dbReference type="Pfam" id="PF17964">
    <property type="entry name" value="Big_10"/>
    <property type="match status" value="1"/>
</dbReference>
<dbReference type="SUPFAM" id="SSF141523">
    <property type="entry name" value="L,D-transpeptidase catalytic domain-like"/>
    <property type="match status" value="1"/>
</dbReference>
<keyword evidence="5" id="KW-0012">Acyltransferase</keyword>
<reference evidence="9 10" key="1">
    <citation type="submission" date="2020-11" db="EMBL/GenBank/DDBJ databases">
        <title>Arthrobacter antarcticus sp. nov., isolated from Antarctic Soil.</title>
        <authorList>
            <person name="Li J."/>
        </authorList>
    </citation>
    <scope>NUCLEOTIDE SEQUENCE [LARGE SCALE GENOMIC DNA]</scope>
    <source>
        <strain evidence="9 10">Z1-20</strain>
    </source>
</reference>
<keyword evidence="2" id="KW-0808">Transferase</keyword>
<evidence type="ECO:0000256" key="7">
    <source>
        <dbReference type="PROSITE-ProRule" id="PRU01373"/>
    </source>
</evidence>
<sequence length="413" mass="43738">MQDLQMRKSRKGWKIGLISLVCLGVVGGGVGAATAPTWAGAPIESEAQSPARTTQGLAAPVVQAMELGVTPTDGAAQVNPAAPAVIKVDHGSIKSVALSDSVSKAAVDGVISADRSTWTAAGALTFATSYNYDFTVVDGVGRITHKTQTFTTVPASHEADASVYPRSGQKVGVGQPLQITFSEPVTNKEAVEKALKITTTAGQVGAFHWYSDTMVRYRPETFWAANSTITMDMQLFGVDLGKGQIGNFNKTITIPIGDKKVMVADSANFVADVYINDQPAQHFLATMGDERFPSASGFMPLMDKQRYAHFVAASIGLKPGDPANYGELDVNYATRLTNSGEFIHQATDSAVPYIGKLNLSHGCIGLNEAGASWVFNNMGIGDLVQVINSVSEPAAPTDGFGDWNIPWAQYASR</sequence>
<keyword evidence="10" id="KW-1185">Reference proteome</keyword>
<evidence type="ECO:0000256" key="6">
    <source>
        <dbReference type="ARBA" id="ARBA00023316"/>
    </source>
</evidence>
<comment type="caution">
    <text evidence="9">The sequence shown here is derived from an EMBL/GenBank/DDBJ whole genome shotgun (WGS) entry which is preliminary data.</text>
</comment>
<accession>A0A931G931</accession>
<protein>
    <submittedName>
        <fullName evidence="9">L,D-transpeptidase family protein</fullName>
    </submittedName>
</protein>
<dbReference type="InterPro" id="IPR038063">
    <property type="entry name" value="Transpep_catalytic_dom"/>
</dbReference>
<evidence type="ECO:0000313" key="9">
    <source>
        <dbReference type="EMBL" id="MBG0738297.1"/>
    </source>
</evidence>
<evidence type="ECO:0000259" key="8">
    <source>
        <dbReference type="PROSITE" id="PS52029"/>
    </source>
</evidence>
<proteinExistence type="predicted"/>
<dbReference type="PANTHER" id="PTHR30582:SF2">
    <property type="entry name" value="L,D-TRANSPEPTIDASE YCIB-RELATED"/>
    <property type="match status" value="1"/>
</dbReference>
<dbReference type="PANTHER" id="PTHR30582">
    <property type="entry name" value="L,D-TRANSPEPTIDASE"/>
    <property type="match status" value="1"/>
</dbReference>
<evidence type="ECO:0000313" key="10">
    <source>
        <dbReference type="Proteomes" id="UP000655366"/>
    </source>
</evidence>